<proteinExistence type="inferred from homology"/>
<evidence type="ECO:0000313" key="6">
    <source>
        <dbReference type="EMBL" id="MBB6032374.1"/>
    </source>
</evidence>
<dbReference type="GO" id="GO:0005737">
    <property type="term" value="C:cytoplasm"/>
    <property type="evidence" value="ECO:0007669"/>
    <property type="project" value="TreeGrafter"/>
</dbReference>
<dbReference type="RefSeq" id="WP_184785284.1">
    <property type="nucleotide sequence ID" value="NZ_BONT01000064.1"/>
</dbReference>
<accession>A0A841F9F0</accession>
<dbReference type="GO" id="GO:0006235">
    <property type="term" value="P:dTTP biosynthetic process"/>
    <property type="evidence" value="ECO:0007669"/>
    <property type="project" value="TreeGrafter"/>
</dbReference>
<dbReference type="SUPFAM" id="SSF52540">
    <property type="entry name" value="P-loop containing nucleoside triphosphate hydrolases"/>
    <property type="match status" value="1"/>
</dbReference>
<gene>
    <name evidence="6" type="ORF">HNR73_000216</name>
</gene>
<dbReference type="GO" id="GO:0005524">
    <property type="term" value="F:ATP binding"/>
    <property type="evidence" value="ECO:0007669"/>
    <property type="project" value="UniProtKB-KW"/>
</dbReference>
<evidence type="ECO:0000256" key="2">
    <source>
        <dbReference type="ARBA" id="ARBA00017144"/>
    </source>
</evidence>
<evidence type="ECO:0000256" key="3">
    <source>
        <dbReference type="ARBA" id="ARBA00022741"/>
    </source>
</evidence>
<dbReference type="InterPro" id="IPR027417">
    <property type="entry name" value="P-loop_NTPase"/>
</dbReference>
<evidence type="ECO:0000259" key="5">
    <source>
        <dbReference type="Pfam" id="PF02223"/>
    </source>
</evidence>
<dbReference type="AlphaFoldDB" id="A0A841F9F0"/>
<name>A0A841F9F0_9ACTN</name>
<dbReference type="Proteomes" id="UP000548476">
    <property type="component" value="Unassembled WGS sequence"/>
</dbReference>
<dbReference type="PANTHER" id="PTHR10344:SF4">
    <property type="entry name" value="UMP-CMP KINASE 2, MITOCHONDRIAL"/>
    <property type="match status" value="1"/>
</dbReference>
<keyword evidence="4" id="KW-0067">ATP-binding</keyword>
<protein>
    <recommendedName>
        <fullName evidence="2">Thymidylate kinase</fullName>
    </recommendedName>
</protein>
<organism evidence="6 7">
    <name type="scientific">Phytomonospora endophytica</name>
    <dbReference type="NCBI Taxonomy" id="714109"/>
    <lineage>
        <taxon>Bacteria</taxon>
        <taxon>Bacillati</taxon>
        <taxon>Actinomycetota</taxon>
        <taxon>Actinomycetes</taxon>
        <taxon>Micromonosporales</taxon>
        <taxon>Micromonosporaceae</taxon>
        <taxon>Phytomonospora</taxon>
    </lineage>
</organism>
<dbReference type="PANTHER" id="PTHR10344">
    <property type="entry name" value="THYMIDYLATE KINASE"/>
    <property type="match status" value="1"/>
</dbReference>
<keyword evidence="6" id="KW-0808">Transferase</keyword>
<dbReference type="Gene3D" id="3.40.50.300">
    <property type="entry name" value="P-loop containing nucleotide triphosphate hydrolases"/>
    <property type="match status" value="1"/>
</dbReference>
<keyword evidence="3" id="KW-0547">Nucleotide-binding</keyword>
<comment type="caution">
    <text evidence="6">The sequence shown here is derived from an EMBL/GenBank/DDBJ whole genome shotgun (WGS) entry which is preliminary data.</text>
</comment>
<dbReference type="GO" id="GO:0006227">
    <property type="term" value="P:dUDP biosynthetic process"/>
    <property type="evidence" value="ECO:0007669"/>
    <property type="project" value="TreeGrafter"/>
</dbReference>
<dbReference type="InterPro" id="IPR039430">
    <property type="entry name" value="Thymidylate_kin-like_dom"/>
</dbReference>
<evidence type="ECO:0000256" key="4">
    <source>
        <dbReference type="ARBA" id="ARBA00022840"/>
    </source>
</evidence>
<dbReference type="EMBL" id="JACHGT010000001">
    <property type="protein sequence ID" value="MBB6032374.1"/>
    <property type="molecule type" value="Genomic_DNA"/>
</dbReference>
<feature type="domain" description="Thymidylate kinase-like" evidence="5">
    <location>
        <begin position="15"/>
        <end position="187"/>
    </location>
</feature>
<keyword evidence="6" id="KW-0418">Kinase</keyword>
<dbReference type="GO" id="GO:0006233">
    <property type="term" value="P:dTDP biosynthetic process"/>
    <property type="evidence" value="ECO:0007669"/>
    <property type="project" value="TreeGrafter"/>
</dbReference>
<keyword evidence="7" id="KW-1185">Reference proteome</keyword>
<evidence type="ECO:0000313" key="7">
    <source>
        <dbReference type="Proteomes" id="UP000548476"/>
    </source>
</evidence>
<reference evidence="6 7" key="1">
    <citation type="submission" date="2020-08" db="EMBL/GenBank/DDBJ databases">
        <title>Genomic Encyclopedia of Type Strains, Phase IV (KMG-IV): sequencing the most valuable type-strain genomes for metagenomic binning, comparative biology and taxonomic classification.</title>
        <authorList>
            <person name="Goeker M."/>
        </authorList>
    </citation>
    <scope>NUCLEOTIDE SEQUENCE [LARGE SCALE GENOMIC DNA]</scope>
    <source>
        <strain evidence="6 7">YIM 65646</strain>
    </source>
</reference>
<dbReference type="Pfam" id="PF02223">
    <property type="entry name" value="Thymidylate_kin"/>
    <property type="match status" value="1"/>
</dbReference>
<evidence type="ECO:0000256" key="1">
    <source>
        <dbReference type="ARBA" id="ARBA00009776"/>
    </source>
</evidence>
<dbReference type="GO" id="GO:0004798">
    <property type="term" value="F:dTMP kinase activity"/>
    <property type="evidence" value="ECO:0007669"/>
    <property type="project" value="TreeGrafter"/>
</dbReference>
<sequence length="216" mass="23752">MDDSQPPGAVIALVGIDGAGKTTQARRLTSRLVERGIPADYHLAASGRRVLSNVAKRLGRGDSVALLGPRTAMRAEAAMRRLNLSWSLRSDLLIADRYSYCQYARTRMLCPEVEPWVRKAMNGIPRPALTLFLEMPPELASERVAVRGIDDEPVDRLRALDAAYRELPESRDFTFVDATGTADEVSVRIDAWVDKLLAGGELGVEFPDTDEGGDDR</sequence>
<comment type="similarity">
    <text evidence="1">Belongs to the thymidylate kinase family.</text>
</comment>